<dbReference type="AlphaFoldDB" id="A0A0F9T3R8"/>
<evidence type="ECO:0000259" key="1">
    <source>
        <dbReference type="Pfam" id="PF07589"/>
    </source>
</evidence>
<dbReference type="InterPro" id="IPR013424">
    <property type="entry name" value="Ice-binding_C"/>
</dbReference>
<comment type="caution">
    <text evidence="3">The sequence shown here is derived from an EMBL/GenBank/DDBJ whole genome shotgun (WGS) entry which is preliminary data.</text>
</comment>
<gene>
    <name evidence="3" type="ORF">LCGC14_0776410</name>
</gene>
<dbReference type="InterPro" id="IPR056645">
    <property type="entry name" value="DUF7743"/>
</dbReference>
<feature type="domain" description="Ice-binding protein C-terminal" evidence="1">
    <location>
        <begin position="132"/>
        <end position="155"/>
    </location>
</feature>
<dbReference type="Pfam" id="PF07589">
    <property type="entry name" value="PEP-CTERM"/>
    <property type="match status" value="1"/>
</dbReference>
<evidence type="ECO:0000259" key="2">
    <source>
        <dbReference type="Pfam" id="PF24893"/>
    </source>
</evidence>
<protein>
    <submittedName>
        <fullName evidence="3">Uncharacterized protein</fullName>
    </submittedName>
</protein>
<dbReference type="EMBL" id="LAZR01001985">
    <property type="protein sequence ID" value="KKN36158.1"/>
    <property type="molecule type" value="Genomic_DNA"/>
</dbReference>
<dbReference type="Pfam" id="PF24893">
    <property type="entry name" value="DUF7743"/>
    <property type="match status" value="1"/>
</dbReference>
<name>A0A0F9T3R8_9ZZZZ</name>
<evidence type="ECO:0000313" key="3">
    <source>
        <dbReference type="EMBL" id="KKN36158.1"/>
    </source>
</evidence>
<accession>A0A0F9T3R8</accession>
<feature type="domain" description="DUF7743" evidence="2">
    <location>
        <begin position="13"/>
        <end position="127"/>
    </location>
</feature>
<organism evidence="3">
    <name type="scientific">marine sediment metagenome</name>
    <dbReference type="NCBI Taxonomy" id="412755"/>
    <lineage>
        <taxon>unclassified sequences</taxon>
        <taxon>metagenomes</taxon>
        <taxon>ecological metagenomes</taxon>
    </lineage>
</organism>
<reference evidence="3" key="1">
    <citation type="journal article" date="2015" name="Nature">
        <title>Complex archaea that bridge the gap between prokaryotes and eukaryotes.</title>
        <authorList>
            <person name="Spang A."/>
            <person name="Saw J.H."/>
            <person name="Jorgensen S.L."/>
            <person name="Zaremba-Niedzwiedzka K."/>
            <person name="Martijn J."/>
            <person name="Lind A.E."/>
            <person name="van Eijk R."/>
            <person name="Schleper C."/>
            <person name="Guy L."/>
            <person name="Ettema T.J."/>
        </authorList>
    </citation>
    <scope>NUCLEOTIDE SEQUENCE</scope>
</reference>
<sequence>MSGLILVMALVGQDVTPPQMVSLSFDPVWFDATTGPQTVNIHLEVTDDLSGFSHGVVWMRAPEGGATVSKTIPSRDRTQGDPLHGWYDETALTFAQWSAQGDWYPELTLIDNAGNRSDQKYRDLIVHNGPLPIPEPSTIVLLAVCLALAAIRWRRS</sequence>
<proteinExistence type="predicted"/>